<keyword evidence="6" id="KW-0811">Translocation</keyword>
<dbReference type="EMBL" id="ABLK01000111">
    <property type="protein sequence ID" value="EDT40735.1"/>
    <property type="molecule type" value="Genomic_DNA"/>
</dbReference>
<dbReference type="InterPro" id="IPR050810">
    <property type="entry name" value="Bact_Secretion_Sys_Channel"/>
</dbReference>
<evidence type="ECO:0000256" key="7">
    <source>
        <dbReference type="ARBA" id="ARBA00023026"/>
    </source>
</evidence>
<evidence type="ECO:0000259" key="15">
    <source>
        <dbReference type="Pfam" id="PF21304"/>
    </source>
</evidence>
<evidence type="ECO:0000256" key="3">
    <source>
        <dbReference type="ARBA" id="ARBA00022448"/>
    </source>
</evidence>
<keyword evidence="7" id="KW-0843">Virulence</keyword>
<protein>
    <submittedName>
        <fullName evidence="16">Type III secretion outer membrane pore, YscC/HrcC family</fullName>
    </submittedName>
</protein>
<evidence type="ECO:0000256" key="4">
    <source>
        <dbReference type="ARBA" id="ARBA00022729"/>
    </source>
</evidence>
<evidence type="ECO:0000313" key="16">
    <source>
        <dbReference type="EMBL" id="EDT40735.1"/>
    </source>
</evidence>
<dbReference type="InterPro" id="IPR003522">
    <property type="entry name" value="T3SS_OM_pore_YscC"/>
</dbReference>
<feature type="chain" id="PRO_5002771072" evidence="12">
    <location>
        <begin position="23"/>
        <end position="633"/>
    </location>
</feature>
<dbReference type="PANTHER" id="PTHR30332:SF5">
    <property type="entry name" value="SPI-1 TYPE 3 SECRETION SYSTEM SECRETIN"/>
    <property type="match status" value="1"/>
</dbReference>
<comment type="caution">
    <text evidence="16">The sequence shown here is derived from an EMBL/GenBank/DDBJ whole genome shotgun (WGS) entry which is preliminary data.</text>
</comment>
<evidence type="ECO:0000256" key="9">
    <source>
        <dbReference type="ARBA" id="ARBA00023237"/>
    </source>
</evidence>
<dbReference type="NCBIfam" id="TIGR02516">
    <property type="entry name" value="type_III_yscC"/>
    <property type="match status" value="1"/>
</dbReference>
<sequence>MRSLWLIPLTFVVGAILPQANAASFPWKDSVFSYRANSAALSKVLEDVFVTQQRPVVISESVKELAPVSGEFRQPPRQLFGELAQSYGLVNYFDGTTMYVTTLAENKTVLRKLTKVGARDVERAAREFGYLDKRFGFNAMSASSALQLSGPPAYIERVSDVIAILEANAMQRVDSAKMGFRVIPLKHAWAEDVTYNIGGRTTTVRGVANSLRQLVAGMDGLDGEAVRETGLETPGLPVAPDQRPVSALDALFNGSANTKERQEVKLPLPEMGQIPGRGPDADLRLSQRPGAFIRIVGDSRMNAVVVMAPVDMLTMFEDVVRDLDVEPELVQIEAAIIDVQDGALKEIGFDWALQGSQFRIASTTSGAGIGRDLGNADRVRGNGPNFSIFGGSSALSFLSRIHALQTEGKASVLSRPKLATLNGIEAVLTNQQVFYPRVSNERVAQLYQVDVGLQMRVVPAVVRRSDGKADIRLQVFIEDGSLGSQRVDGLPVTSKSAITTQALVRNGESLLIGGYVRDVNDRGEAKVPLLGDIPLLGALFRFRSTQTDRQERLFLITPKLLATHDTDDTDDTPQAIGASHRERKVIERLTEHFASMDAGAPASGTTQEPGAAAEEVVSEPIDAGAPPVSRSTN</sequence>
<keyword evidence="8" id="KW-0472">Membrane</keyword>
<evidence type="ECO:0000256" key="11">
    <source>
        <dbReference type="SAM" id="MobiDB-lite"/>
    </source>
</evidence>
<comment type="subcellular location">
    <subcellularLocation>
        <location evidence="1 10">Cell outer membrane</location>
    </subcellularLocation>
</comment>
<feature type="domain" description="SPI-1 type 3 secretion system secretin N0" evidence="15">
    <location>
        <begin position="34"/>
        <end position="100"/>
    </location>
</feature>
<dbReference type="Pfam" id="PF03958">
    <property type="entry name" value="Secretin_N"/>
    <property type="match status" value="1"/>
</dbReference>
<dbReference type="InterPro" id="IPR004845">
    <property type="entry name" value="T2SS_GspD_CS"/>
</dbReference>
<dbReference type="PROSITE" id="PS00875">
    <property type="entry name" value="T2SP_D"/>
    <property type="match status" value="1"/>
</dbReference>
<evidence type="ECO:0000256" key="8">
    <source>
        <dbReference type="ARBA" id="ARBA00023136"/>
    </source>
</evidence>
<evidence type="ECO:0000256" key="1">
    <source>
        <dbReference type="ARBA" id="ARBA00004442"/>
    </source>
</evidence>
<evidence type="ECO:0000259" key="14">
    <source>
        <dbReference type="Pfam" id="PF03958"/>
    </source>
</evidence>
<reference evidence="16 17" key="1">
    <citation type="submission" date="2008-03" db="EMBL/GenBank/DDBJ databases">
        <title>Sequencing of the draft genome and assembly of Burkholderia ambifaria MEX-5.</title>
        <authorList>
            <consortium name="US DOE Joint Genome Institute (JGI-PGF)"/>
            <person name="Copeland A."/>
            <person name="Lucas S."/>
            <person name="Lapidus A."/>
            <person name="Glavina del Rio T."/>
            <person name="Dalin E."/>
            <person name="Tice H."/>
            <person name="Bruce D."/>
            <person name="Goodwin L."/>
            <person name="Pitluck S."/>
            <person name="Larimer F."/>
            <person name="Land M.L."/>
            <person name="Hauser L."/>
            <person name="Tiedje J."/>
            <person name="Richardson P."/>
        </authorList>
    </citation>
    <scope>NUCLEOTIDE SEQUENCE [LARGE SCALE GENOMIC DNA]</scope>
    <source>
        <strain evidence="16 17">MEX-5</strain>
    </source>
</reference>
<dbReference type="PANTHER" id="PTHR30332">
    <property type="entry name" value="PROBABLE GENERAL SECRETION PATHWAY PROTEIN D"/>
    <property type="match status" value="1"/>
</dbReference>
<dbReference type="Pfam" id="PF00263">
    <property type="entry name" value="Secretin"/>
    <property type="match status" value="1"/>
</dbReference>
<accession>B1T6U2</accession>
<feature type="domain" description="Type II/III secretion system secretin-like" evidence="13">
    <location>
        <begin position="403"/>
        <end position="561"/>
    </location>
</feature>
<dbReference type="Gene3D" id="3.30.1370.120">
    <property type="match status" value="2"/>
</dbReference>
<keyword evidence="4 12" id="KW-0732">Signal</keyword>
<dbReference type="PATRIC" id="fig|396597.7.peg.4476"/>
<dbReference type="Proteomes" id="UP000004814">
    <property type="component" value="Unassembled WGS sequence"/>
</dbReference>
<dbReference type="InterPro" id="IPR038591">
    <property type="entry name" value="NolW-like_sf"/>
</dbReference>
<evidence type="ECO:0000256" key="10">
    <source>
        <dbReference type="RuleBase" id="RU004004"/>
    </source>
</evidence>
<dbReference type="PRINTS" id="PR01337">
    <property type="entry name" value="TYPE3OMGPROT"/>
</dbReference>
<keyword evidence="5" id="KW-0653">Protein transport</keyword>
<comment type="similarity">
    <text evidence="2">Belongs to the bacterial secretin family. T3SS SctC subfamily.</text>
</comment>
<organism evidence="16 17">
    <name type="scientific">Burkholderia ambifaria MEX-5</name>
    <dbReference type="NCBI Taxonomy" id="396597"/>
    <lineage>
        <taxon>Bacteria</taxon>
        <taxon>Pseudomonadati</taxon>
        <taxon>Pseudomonadota</taxon>
        <taxon>Betaproteobacteria</taxon>
        <taxon>Burkholderiales</taxon>
        <taxon>Burkholderiaceae</taxon>
        <taxon>Burkholderia</taxon>
        <taxon>Burkholderia cepacia complex</taxon>
    </lineage>
</organism>
<dbReference type="Gene3D" id="3.55.50.30">
    <property type="match status" value="1"/>
</dbReference>
<dbReference type="AlphaFoldDB" id="B1T6U2"/>
<evidence type="ECO:0000256" key="2">
    <source>
        <dbReference type="ARBA" id="ARBA00007032"/>
    </source>
</evidence>
<feature type="signal peptide" evidence="12">
    <location>
        <begin position="1"/>
        <end position="22"/>
    </location>
</feature>
<evidence type="ECO:0000259" key="13">
    <source>
        <dbReference type="Pfam" id="PF00263"/>
    </source>
</evidence>
<proteinExistence type="inferred from homology"/>
<feature type="domain" description="NolW-like" evidence="14">
    <location>
        <begin position="181"/>
        <end position="328"/>
    </location>
</feature>
<gene>
    <name evidence="16" type="ORF">BamMEX5DRAFT_3508</name>
</gene>
<name>B1T6U2_9BURK</name>
<dbReference type="GO" id="GO:0015627">
    <property type="term" value="C:type II protein secretion system complex"/>
    <property type="evidence" value="ECO:0007669"/>
    <property type="project" value="TreeGrafter"/>
</dbReference>
<keyword evidence="3 10" id="KW-0813">Transport</keyword>
<evidence type="ECO:0000313" key="17">
    <source>
        <dbReference type="Proteomes" id="UP000004814"/>
    </source>
</evidence>
<dbReference type="Pfam" id="PF21304">
    <property type="entry name" value="T3S_SPI-1_N0"/>
    <property type="match status" value="1"/>
</dbReference>
<dbReference type="InterPro" id="IPR005644">
    <property type="entry name" value="NolW-like"/>
</dbReference>
<keyword evidence="9" id="KW-0998">Cell outer membrane</keyword>
<evidence type="ECO:0000256" key="12">
    <source>
        <dbReference type="SAM" id="SignalP"/>
    </source>
</evidence>
<feature type="region of interest" description="Disordered" evidence="11">
    <location>
        <begin position="594"/>
        <end position="633"/>
    </location>
</feature>
<dbReference type="GO" id="GO:0009306">
    <property type="term" value="P:protein secretion"/>
    <property type="evidence" value="ECO:0007669"/>
    <property type="project" value="InterPro"/>
</dbReference>
<dbReference type="InterPro" id="IPR049034">
    <property type="entry name" value="T3S_SPI-1_N0"/>
</dbReference>
<evidence type="ECO:0000256" key="6">
    <source>
        <dbReference type="ARBA" id="ARBA00023010"/>
    </source>
</evidence>
<evidence type="ECO:0000256" key="5">
    <source>
        <dbReference type="ARBA" id="ARBA00022927"/>
    </source>
</evidence>
<dbReference type="GO" id="GO:0009279">
    <property type="term" value="C:cell outer membrane"/>
    <property type="evidence" value="ECO:0007669"/>
    <property type="project" value="UniProtKB-SubCell"/>
</dbReference>
<dbReference type="InterPro" id="IPR004846">
    <property type="entry name" value="T2SS/T3SS_dom"/>
</dbReference>